<keyword evidence="7" id="KW-0378">Hydrolase</keyword>
<organism evidence="11 12">
    <name type="scientific">Porites evermanni</name>
    <dbReference type="NCBI Taxonomy" id="104178"/>
    <lineage>
        <taxon>Eukaryota</taxon>
        <taxon>Metazoa</taxon>
        <taxon>Cnidaria</taxon>
        <taxon>Anthozoa</taxon>
        <taxon>Hexacorallia</taxon>
        <taxon>Scleractinia</taxon>
        <taxon>Fungiina</taxon>
        <taxon>Poritidae</taxon>
        <taxon>Porites</taxon>
    </lineage>
</organism>
<dbReference type="InterPro" id="IPR045357">
    <property type="entry name" value="Aminopeptidase_N-like_N"/>
</dbReference>
<gene>
    <name evidence="11" type="ORF">PEVE_00033998</name>
</gene>
<keyword evidence="4" id="KW-0963">Cytoplasm</keyword>
<evidence type="ECO:0000256" key="3">
    <source>
        <dbReference type="ARBA" id="ARBA00010136"/>
    </source>
</evidence>
<dbReference type="InterPro" id="IPR016024">
    <property type="entry name" value="ARM-type_fold"/>
</dbReference>
<evidence type="ECO:0000313" key="11">
    <source>
        <dbReference type="EMBL" id="CAH3016945.1"/>
    </source>
</evidence>
<dbReference type="InterPro" id="IPR034015">
    <property type="entry name" value="M1_LTA4H"/>
</dbReference>
<dbReference type="InterPro" id="IPR015211">
    <property type="entry name" value="Peptidase_M1_C"/>
</dbReference>
<protein>
    <recommendedName>
        <fullName evidence="10">Peptidase M1 leukotriene A4 hydrolase/aminopeptidase C-terminal domain-containing protein</fullName>
    </recommendedName>
</protein>
<evidence type="ECO:0000256" key="7">
    <source>
        <dbReference type="ARBA" id="ARBA00022801"/>
    </source>
</evidence>
<dbReference type="PANTHER" id="PTHR45726:SF3">
    <property type="entry name" value="LEUKOTRIENE A-4 HYDROLASE"/>
    <property type="match status" value="1"/>
</dbReference>
<dbReference type="PRINTS" id="PR00756">
    <property type="entry name" value="ALADIPTASE"/>
</dbReference>
<keyword evidence="9" id="KW-0482">Metalloprotease</keyword>
<feature type="domain" description="Peptidase M1 leukotriene A4 hydrolase/aminopeptidase C-terminal" evidence="10">
    <location>
        <begin position="511"/>
        <end position="659"/>
    </location>
</feature>
<dbReference type="SUPFAM" id="SSF55486">
    <property type="entry name" value="Metalloproteases ('zincins'), catalytic domain"/>
    <property type="match status" value="1"/>
</dbReference>
<dbReference type="InterPro" id="IPR042097">
    <property type="entry name" value="Aminopeptidase_N-like_N_sf"/>
</dbReference>
<keyword evidence="5" id="KW-0645">Protease</keyword>
<evidence type="ECO:0000256" key="6">
    <source>
        <dbReference type="ARBA" id="ARBA00022723"/>
    </source>
</evidence>
<dbReference type="SMART" id="SM01263">
    <property type="entry name" value="Leuk-A4-hydro_C"/>
    <property type="match status" value="1"/>
</dbReference>
<evidence type="ECO:0000256" key="5">
    <source>
        <dbReference type="ARBA" id="ARBA00022670"/>
    </source>
</evidence>
<dbReference type="Proteomes" id="UP001159427">
    <property type="component" value="Unassembled WGS sequence"/>
</dbReference>
<proteinExistence type="inferred from homology"/>
<dbReference type="SUPFAM" id="SSF63737">
    <property type="entry name" value="Leukotriene A4 hydrolase N-terminal domain"/>
    <property type="match status" value="1"/>
</dbReference>
<evidence type="ECO:0000313" key="12">
    <source>
        <dbReference type="Proteomes" id="UP001159427"/>
    </source>
</evidence>
<dbReference type="SUPFAM" id="SSF48371">
    <property type="entry name" value="ARM repeat"/>
    <property type="match status" value="1"/>
</dbReference>
<name>A0ABN8LLW4_9CNID</name>
<comment type="subcellular location">
    <subcellularLocation>
        <location evidence="2">Cytoplasm</location>
    </subcellularLocation>
</comment>
<sequence length="662" mass="75479">MSDPCSFSAPSECECTHINWFVNVLFEKHILDCRAELEFEVKKNNVEKLVSMVLVFDCALLIIRSSCPQRRKIIIIAKFKIILRLSPLLCFIFQVLDTRDLTISQVTNDAGEILKHSLGDEHQAFGKPLNIELPKGLKSGCKVVIKISYQTSSTASAAQWLTPEQTAGKKYPYFFTQCQAIHARSLIPCQDTPSVKTSYQAEVTVPKDLVALMSAVGTGSSVHTQNPDLMVFTFTQKVVIPSYLIALVVGPLVSQQVGPRSKVWTEREMLEISAWEFAEVESQLAVAEEITFPYVWGTYDLLILPPSFPYGGMENPCLTFVTPTLLVGEGGGRPLTDVVAHEISHSWTGNLVTTKTWEHFWLNEGFTVFLERKILGRRKGEKMVDFAYIGGWKTLKDALKQFPDNSPKTQLVVDLKDTDPDDAFSSVPYEKGSCFLYYLEKILGGPGVFEPFLKKYLEKYQYQTVTTDDWKECLEEYFHDKKDALKQVDWKAWLYTPGMPPVDVIKWYDTTLTVPCTTLSDRWLKASEGDMDSFSADDIKDFTPPQVVEFLAQLVDKTTTGKPFALTHLKRMDEVYDLTPSKNSEIKFRWLRLCARSAHQDRYPEIVQFIIIQGRMKFIRPLYKELYAREESKNLAIKTFEEHRDFYHPIAATQVAKDLNLE</sequence>
<evidence type="ECO:0000256" key="8">
    <source>
        <dbReference type="ARBA" id="ARBA00022833"/>
    </source>
</evidence>
<keyword evidence="12" id="KW-1185">Reference proteome</keyword>
<dbReference type="InterPro" id="IPR038502">
    <property type="entry name" value="M1_LTA-4_hydro/amino_C_sf"/>
</dbReference>
<dbReference type="PANTHER" id="PTHR45726">
    <property type="entry name" value="LEUKOTRIENE A-4 HYDROLASE"/>
    <property type="match status" value="1"/>
</dbReference>
<dbReference type="InterPro" id="IPR014782">
    <property type="entry name" value="Peptidase_M1_dom"/>
</dbReference>
<dbReference type="InterPro" id="IPR027268">
    <property type="entry name" value="Peptidase_M4/M1_CTD_sf"/>
</dbReference>
<keyword evidence="6" id="KW-0479">Metal-binding</keyword>
<accession>A0ABN8LLW4</accession>
<dbReference type="Pfam" id="PF09127">
    <property type="entry name" value="Leuk-A4-hydro_C"/>
    <property type="match status" value="1"/>
</dbReference>
<evidence type="ECO:0000256" key="9">
    <source>
        <dbReference type="ARBA" id="ARBA00023049"/>
    </source>
</evidence>
<evidence type="ECO:0000256" key="2">
    <source>
        <dbReference type="ARBA" id="ARBA00004496"/>
    </source>
</evidence>
<dbReference type="InterPro" id="IPR049980">
    <property type="entry name" value="LTA4H_cat"/>
</dbReference>
<comment type="cofactor">
    <cofactor evidence="1">
        <name>Zn(2+)</name>
        <dbReference type="ChEBI" id="CHEBI:29105"/>
    </cofactor>
</comment>
<dbReference type="Gene3D" id="3.30.2010.30">
    <property type="match status" value="1"/>
</dbReference>
<dbReference type="Gene3D" id="1.10.390.10">
    <property type="entry name" value="Neutral Protease Domain 2"/>
    <property type="match status" value="1"/>
</dbReference>
<keyword evidence="8" id="KW-0862">Zinc</keyword>
<dbReference type="Pfam" id="PF17900">
    <property type="entry name" value="Peptidase_M1_N"/>
    <property type="match status" value="1"/>
</dbReference>
<comment type="similarity">
    <text evidence="3">Belongs to the peptidase M1 family.</text>
</comment>
<dbReference type="Gene3D" id="2.60.40.1730">
    <property type="entry name" value="tricorn interacting facor f3 domain"/>
    <property type="match status" value="1"/>
</dbReference>
<evidence type="ECO:0000256" key="1">
    <source>
        <dbReference type="ARBA" id="ARBA00001947"/>
    </source>
</evidence>
<evidence type="ECO:0000256" key="4">
    <source>
        <dbReference type="ARBA" id="ARBA00022490"/>
    </source>
</evidence>
<comment type="caution">
    <text evidence="11">The sequence shown here is derived from an EMBL/GenBank/DDBJ whole genome shotgun (WGS) entry which is preliminary data.</text>
</comment>
<dbReference type="Pfam" id="PF01433">
    <property type="entry name" value="Peptidase_M1"/>
    <property type="match status" value="1"/>
</dbReference>
<dbReference type="Gene3D" id="1.25.40.320">
    <property type="entry name" value="Peptidase M1, leukotriene A4 hydrolase/aminopeptidase C-terminal domain"/>
    <property type="match status" value="1"/>
</dbReference>
<reference evidence="11 12" key="1">
    <citation type="submission" date="2022-05" db="EMBL/GenBank/DDBJ databases">
        <authorList>
            <consortium name="Genoscope - CEA"/>
            <person name="William W."/>
        </authorList>
    </citation>
    <scope>NUCLEOTIDE SEQUENCE [LARGE SCALE GENOMIC DNA]</scope>
</reference>
<dbReference type="CDD" id="cd09599">
    <property type="entry name" value="M1_LTA4H"/>
    <property type="match status" value="1"/>
</dbReference>
<dbReference type="InterPro" id="IPR001930">
    <property type="entry name" value="Peptidase_M1"/>
</dbReference>
<evidence type="ECO:0000259" key="10">
    <source>
        <dbReference type="SMART" id="SM01263"/>
    </source>
</evidence>
<dbReference type="EMBL" id="CALNXI010000051">
    <property type="protein sequence ID" value="CAH3016945.1"/>
    <property type="molecule type" value="Genomic_DNA"/>
</dbReference>